<dbReference type="AlphaFoldDB" id="A0A521DNP5"/>
<sequence>MSMKKQQKTTIILCALDPVGVPLYINRGENEMTAFNLACEFCGLHSYSGWRENTHGLYLLRGGRERKENLMIGLLEVPLLPKALEAVTDRLRYYNQYGEELYTKDKKQFEDYRDFIIRVLSKDCSGITDPNESYTSGYGGSHIWIAERSSGRRVLMMHF</sequence>
<name>A0A521DNP5_9SPHI</name>
<protein>
    <submittedName>
        <fullName evidence="1">Uncharacterized protein</fullName>
    </submittedName>
</protein>
<dbReference type="EMBL" id="FXTN01000006">
    <property type="protein sequence ID" value="SMO73326.1"/>
    <property type="molecule type" value="Genomic_DNA"/>
</dbReference>
<proteinExistence type="predicted"/>
<organism evidence="1 2">
    <name type="scientific">Pedobacter westerhofensis</name>
    <dbReference type="NCBI Taxonomy" id="425512"/>
    <lineage>
        <taxon>Bacteria</taxon>
        <taxon>Pseudomonadati</taxon>
        <taxon>Bacteroidota</taxon>
        <taxon>Sphingobacteriia</taxon>
        <taxon>Sphingobacteriales</taxon>
        <taxon>Sphingobacteriaceae</taxon>
        <taxon>Pedobacter</taxon>
    </lineage>
</organism>
<evidence type="ECO:0000313" key="1">
    <source>
        <dbReference type="EMBL" id="SMO73326.1"/>
    </source>
</evidence>
<accession>A0A521DNP5</accession>
<dbReference type="Proteomes" id="UP000320300">
    <property type="component" value="Unassembled WGS sequence"/>
</dbReference>
<evidence type="ECO:0000313" key="2">
    <source>
        <dbReference type="Proteomes" id="UP000320300"/>
    </source>
</evidence>
<keyword evidence="2" id="KW-1185">Reference proteome</keyword>
<reference evidence="1 2" key="1">
    <citation type="submission" date="2017-05" db="EMBL/GenBank/DDBJ databases">
        <authorList>
            <person name="Varghese N."/>
            <person name="Submissions S."/>
        </authorList>
    </citation>
    <scope>NUCLEOTIDE SEQUENCE [LARGE SCALE GENOMIC DNA]</scope>
    <source>
        <strain evidence="1 2">DSM 19036</strain>
    </source>
</reference>
<gene>
    <name evidence="1" type="ORF">SAMN06265348_10644</name>
</gene>